<dbReference type="AlphaFoldDB" id="A0A6I9R2H2"/>
<dbReference type="Gene3D" id="2.60.40.10">
    <property type="entry name" value="Immunoglobulins"/>
    <property type="match status" value="1"/>
</dbReference>
<dbReference type="InterPro" id="IPR026891">
    <property type="entry name" value="Fn3-like"/>
</dbReference>
<dbReference type="GO" id="GO:0045493">
    <property type="term" value="P:xylan catabolic process"/>
    <property type="evidence" value="ECO:0007669"/>
    <property type="project" value="InterPro"/>
</dbReference>
<dbReference type="FunFam" id="3.40.50.1700:FF:000001">
    <property type="entry name" value="probable beta-D-xylosidase 2"/>
    <property type="match status" value="1"/>
</dbReference>
<keyword evidence="3 7" id="KW-0732">Signal</keyword>
<accession>A0A6I9R2H2</accession>
<evidence type="ECO:0000256" key="6">
    <source>
        <dbReference type="ARBA" id="ARBA00023295"/>
    </source>
</evidence>
<dbReference type="PANTHER" id="PTHR42721:SF1">
    <property type="entry name" value="BETA-D-XYLOSIDASE 6-RELATED"/>
    <property type="match status" value="1"/>
</dbReference>
<dbReference type="OrthoDB" id="47059at2759"/>
<keyword evidence="6" id="KW-0326">Glycosidase</keyword>
<dbReference type="GO" id="GO:0031222">
    <property type="term" value="P:arabinan catabolic process"/>
    <property type="evidence" value="ECO:0007669"/>
    <property type="project" value="TreeGrafter"/>
</dbReference>
<feature type="chain" id="PRO_5026935324" evidence="7">
    <location>
        <begin position="31"/>
        <end position="790"/>
    </location>
</feature>
<sequence length="790" mass="86789">MALLSQHRHSQPVGCLRLLLLSLCLPTIAAATGRRYPCERPCNSYPFCNASLPVAARARSLVSLLTLDEKIQQLSNTAAAVPRLGLPPYQWWSESLHGLAPNGPGVFFNGTVRSATAFPQVILSAAAFNRTLWRAVAKAIAIEARAMYNVGQAGLTFWAPNINIFRDPRWGRGQETPGEDPMLTSAYSIEYVKGFQGEYDGDVQDRIGESRILERSGEMMVSACCKHYTAYDLDHWHNFSRYTFNAVVTEQDMEDTFQPPFQSCIEEGHASCLMCSYNQVNGVPACARGDLLQKARKQWGFEGYITSDCDAVAIIYENQSYTNSPEASIADVLKAGMDINCGTYLLRYTGKAVKLGIVREEDIDRALLNLFSVQLRLGLFDGNPANNRFGELGPSNICTKEHRELALEAARQGIVLLKNDQSFLPLRKNKVSSLAIIGPAGNDTNILGGDYTGVPCRPTSLFEGLQAYVPRTSFAAGCIDVPCNSTDGFEAAVAVARKAEVVVMVAGLNLTEENEEHDRISLLLPGEQMDLVNAIAKVSKKPLVLVLMGGGPVDISFAKDNPGIGSILWIGYPGEVGGQAVAEALFGEFNPGGRLPVTWYPESFTKMPMNDMHMRADPSRGYPGRTYRFYTGEVVYRFGYGLSYSSYSYKFLSVPEKLSVPSSSTEANIRKEPPYARKDGLDYLHIDEISSCKALRFYVQISVINGGNMDGSHTVLLFSRSRANIKGSPQKQLIGFKRVHTTAGKATEARITVDPCKHLSTVNEEGRRVLLLGAHLLMVEDLVYELVIQA</sequence>
<dbReference type="Gene3D" id="3.40.50.1700">
    <property type="entry name" value="Glycoside hydrolase family 3 C-terminal domain"/>
    <property type="match status" value="1"/>
</dbReference>
<dbReference type="InterPro" id="IPR017853">
    <property type="entry name" value="GH"/>
</dbReference>
<dbReference type="Gene3D" id="3.20.20.300">
    <property type="entry name" value="Glycoside hydrolase, family 3, N-terminal domain"/>
    <property type="match status" value="1"/>
</dbReference>
<dbReference type="InterPro" id="IPR036881">
    <property type="entry name" value="Glyco_hydro_3_C_sf"/>
</dbReference>
<protein>
    <submittedName>
        <fullName evidence="10">Probable beta-D-xylosidase 6</fullName>
    </submittedName>
</protein>
<dbReference type="SMART" id="SM01217">
    <property type="entry name" value="Fn3_like"/>
    <property type="match status" value="1"/>
</dbReference>
<proteinExistence type="predicted"/>
<evidence type="ECO:0000256" key="5">
    <source>
        <dbReference type="ARBA" id="ARBA00023180"/>
    </source>
</evidence>
<dbReference type="InterPro" id="IPR002772">
    <property type="entry name" value="Glyco_hydro_3_C"/>
</dbReference>
<keyword evidence="5" id="KW-0325">Glycoprotein</keyword>
<dbReference type="PANTHER" id="PTHR42721">
    <property type="entry name" value="SUGAR HYDROLASE-RELATED"/>
    <property type="match status" value="1"/>
</dbReference>
<dbReference type="InParanoid" id="A0A6I9R2H2"/>
<reference evidence="10" key="1">
    <citation type="submission" date="2025-08" db="UniProtKB">
        <authorList>
            <consortium name="RefSeq"/>
        </authorList>
    </citation>
    <scope>IDENTIFICATION</scope>
</reference>
<evidence type="ECO:0000256" key="2">
    <source>
        <dbReference type="ARBA" id="ARBA00022525"/>
    </source>
</evidence>
<dbReference type="InterPro" id="IPR044993">
    <property type="entry name" value="BXL"/>
</dbReference>
<dbReference type="SUPFAM" id="SSF52279">
    <property type="entry name" value="Beta-D-glucan exohydrolase, C-terminal domain"/>
    <property type="match status" value="1"/>
</dbReference>
<feature type="domain" description="Fibronectin type III-like" evidence="8">
    <location>
        <begin position="713"/>
        <end position="783"/>
    </location>
</feature>
<dbReference type="FunFam" id="3.20.20.300:FF:000004">
    <property type="entry name" value="probable beta-D-xylosidase 7"/>
    <property type="match status" value="1"/>
</dbReference>
<dbReference type="Pfam" id="PF01915">
    <property type="entry name" value="Glyco_hydro_3_C"/>
    <property type="match status" value="1"/>
</dbReference>
<evidence type="ECO:0000313" key="10">
    <source>
        <dbReference type="RefSeq" id="XP_010918501.2"/>
    </source>
</evidence>
<evidence type="ECO:0000256" key="4">
    <source>
        <dbReference type="ARBA" id="ARBA00022801"/>
    </source>
</evidence>
<feature type="signal peptide" evidence="7">
    <location>
        <begin position="1"/>
        <end position="30"/>
    </location>
</feature>
<dbReference type="FunCoup" id="A0A6I9R2H2">
    <property type="interactions" value="1412"/>
</dbReference>
<dbReference type="InterPro" id="IPR013783">
    <property type="entry name" value="Ig-like_fold"/>
</dbReference>
<keyword evidence="2" id="KW-0964">Secreted</keyword>
<evidence type="ECO:0000256" key="3">
    <source>
        <dbReference type="ARBA" id="ARBA00022729"/>
    </source>
</evidence>
<comment type="subcellular location">
    <subcellularLocation>
        <location evidence="1">Secreted</location>
    </subcellularLocation>
</comment>
<evidence type="ECO:0000313" key="9">
    <source>
        <dbReference type="Proteomes" id="UP000504607"/>
    </source>
</evidence>
<keyword evidence="9" id="KW-1185">Reference proteome</keyword>
<organism evidence="9 10">
    <name type="scientific">Elaeis guineensis var. tenera</name>
    <name type="common">Oil palm</name>
    <dbReference type="NCBI Taxonomy" id="51953"/>
    <lineage>
        <taxon>Eukaryota</taxon>
        <taxon>Viridiplantae</taxon>
        <taxon>Streptophyta</taxon>
        <taxon>Embryophyta</taxon>
        <taxon>Tracheophyta</taxon>
        <taxon>Spermatophyta</taxon>
        <taxon>Magnoliopsida</taxon>
        <taxon>Liliopsida</taxon>
        <taxon>Arecaceae</taxon>
        <taxon>Arecoideae</taxon>
        <taxon>Cocoseae</taxon>
        <taxon>Elaeidinae</taxon>
        <taxon>Elaeis</taxon>
    </lineage>
</organism>
<dbReference type="GO" id="GO:0005576">
    <property type="term" value="C:extracellular region"/>
    <property type="evidence" value="ECO:0007669"/>
    <property type="project" value="UniProtKB-SubCell"/>
</dbReference>
<gene>
    <name evidence="10" type="primary">LOC105042856</name>
</gene>
<evidence type="ECO:0000259" key="8">
    <source>
        <dbReference type="SMART" id="SM01217"/>
    </source>
</evidence>
<dbReference type="KEGG" id="egu:105042856"/>
<dbReference type="GO" id="GO:0009044">
    <property type="term" value="F:xylan 1,4-beta-xylosidase activity"/>
    <property type="evidence" value="ECO:0007669"/>
    <property type="project" value="InterPro"/>
</dbReference>
<dbReference type="InterPro" id="IPR001764">
    <property type="entry name" value="Glyco_hydro_3_N"/>
</dbReference>
<dbReference type="Pfam" id="PF14310">
    <property type="entry name" value="Fn3-like"/>
    <property type="match status" value="1"/>
</dbReference>
<dbReference type="SUPFAM" id="SSF51445">
    <property type="entry name" value="(Trans)glycosidases"/>
    <property type="match status" value="1"/>
</dbReference>
<dbReference type="Proteomes" id="UP000504607">
    <property type="component" value="Chromosome 4"/>
</dbReference>
<evidence type="ECO:0000256" key="1">
    <source>
        <dbReference type="ARBA" id="ARBA00004613"/>
    </source>
</evidence>
<evidence type="ECO:0000256" key="7">
    <source>
        <dbReference type="SAM" id="SignalP"/>
    </source>
</evidence>
<dbReference type="InterPro" id="IPR036962">
    <property type="entry name" value="Glyco_hydro_3_N_sf"/>
</dbReference>
<dbReference type="RefSeq" id="XP_010918501.2">
    <property type="nucleotide sequence ID" value="XM_010920199.3"/>
</dbReference>
<keyword evidence="4" id="KW-0378">Hydrolase</keyword>
<name>A0A6I9R2H2_ELAGV</name>
<dbReference type="GO" id="GO:0046556">
    <property type="term" value="F:alpha-L-arabinofuranosidase activity"/>
    <property type="evidence" value="ECO:0007669"/>
    <property type="project" value="TreeGrafter"/>
</dbReference>
<dbReference type="Pfam" id="PF00933">
    <property type="entry name" value="Glyco_hydro_3"/>
    <property type="match status" value="1"/>
</dbReference>
<dbReference type="GeneID" id="105042856"/>